<reference evidence="2" key="1">
    <citation type="submission" date="2022-02" db="EMBL/GenBank/DDBJ databases">
        <authorList>
            <person name="King R."/>
        </authorList>
    </citation>
    <scope>NUCLEOTIDE SEQUENCE</scope>
</reference>
<feature type="compositionally biased region" description="Basic and acidic residues" evidence="1">
    <location>
        <begin position="39"/>
        <end position="56"/>
    </location>
</feature>
<evidence type="ECO:0000313" key="2">
    <source>
        <dbReference type="EMBL" id="CAH1737853.1"/>
    </source>
</evidence>
<dbReference type="Proteomes" id="UP001154329">
    <property type="component" value="Chromosome 4"/>
</dbReference>
<keyword evidence="3" id="KW-1185">Reference proteome</keyword>
<feature type="region of interest" description="Disordered" evidence="1">
    <location>
        <begin position="1"/>
        <end position="56"/>
    </location>
</feature>
<dbReference type="OrthoDB" id="6613569at2759"/>
<gene>
    <name evidence="2" type="ORF">APHIGO_LOCUS11290</name>
</gene>
<organism evidence="2 3">
    <name type="scientific">Aphis gossypii</name>
    <name type="common">Cotton aphid</name>
    <dbReference type="NCBI Taxonomy" id="80765"/>
    <lineage>
        <taxon>Eukaryota</taxon>
        <taxon>Metazoa</taxon>
        <taxon>Ecdysozoa</taxon>
        <taxon>Arthropoda</taxon>
        <taxon>Hexapoda</taxon>
        <taxon>Insecta</taxon>
        <taxon>Pterygota</taxon>
        <taxon>Neoptera</taxon>
        <taxon>Paraneoptera</taxon>
        <taxon>Hemiptera</taxon>
        <taxon>Sternorrhyncha</taxon>
        <taxon>Aphidomorpha</taxon>
        <taxon>Aphidoidea</taxon>
        <taxon>Aphididae</taxon>
        <taxon>Aphidini</taxon>
        <taxon>Aphis</taxon>
        <taxon>Aphis</taxon>
    </lineage>
</organism>
<proteinExistence type="predicted"/>
<name>A0A9P0JGJ3_APHGO</name>
<evidence type="ECO:0000256" key="1">
    <source>
        <dbReference type="SAM" id="MobiDB-lite"/>
    </source>
</evidence>
<sequence>MMSTGEGKFLRPHKNSSLRQTFEMPGGDSEGARQSTTHETYRPPKTVDEKPLTDKERKRKEFEEYLWKTMTEKVMNDLAAKAKTFYDHNRQFETTYNSTFQIKGFKPKEIGEQLDEELCAKYPLYNTNGMSVPVNRYEYEKAKQPIHKPLAHLFKKDDRFTSRMSNPNDHHAPVDPSHFAFV</sequence>
<protein>
    <submittedName>
        <fullName evidence="2">Uncharacterized protein</fullName>
    </submittedName>
</protein>
<dbReference type="EMBL" id="OU899037">
    <property type="protein sequence ID" value="CAH1737853.1"/>
    <property type="molecule type" value="Genomic_DNA"/>
</dbReference>
<dbReference type="AlphaFoldDB" id="A0A9P0JGJ3"/>
<reference evidence="2" key="2">
    <citation type="submission" date="2022-10" db="EMBL/GenBank/DDBJ databases">
        <authorList>
            <consortium name="ENA_rothamsted_submissions"/>
            <consortium name="culmorum"/>
            <person name="King R."/>
        </authorList>
    </citation>
    <scope>NUCLEOTIDE SEQUENCE</scope>
</reference>
<accession>A0A9P0JGJ3</accession>
<evidence type="ECO:0000313" key="3">
    <source>
        <dbReference type="Proteomes" id="UP001154329"/>
    </source>
</evidence>